<dbReference type="Proteomes" id="UP000677082">
    <property type="component" value="Unassembled WGS sequence"/>
</dbReference>
<organism evidence="1 2">
    <name type="scientific">Paractinoplanes toevensis</name>
    <dbReference type="NCBI Taxonomy" id="571911"/>
    <lineage>
        <taxon>Bacteria</taxon>
        <taxon>Bacillati</taxon>
        <taxon>Actinomycetota</taxon>
        <taxon>Actinomycetes</taxon>
        <taxon>Micromonosporales</taxon>
        <taxon>Micromonosporaceae</taxon>
        <taxon>Paractinoplanes</taxon>
    </lineage>
</organism>
<dbReference type="Pfam" id="PF04672">
    <property type="entry name" value="Methyltransf_19"/>
    <property type="match status" value="1"/>
</dbReference>
<dbReference type="InterPro" id="IPR029063">
    <property type="entry name" value="SAM-dependent_MTases_sf"/>
</dbReference>
<evidence type="ECO:0008006" key="3">
    <source>
        <dbReference type="Google" id="ProtNLM"/>
    </source>
</evidence>
<dbReference type="RefSeq" id="WP_213010520.1">
    <property type="nucleotide sequence ID" value="NZ_BOQN01000085.1"/>
</dbReference>
<gene>
    <name evidence="1" type="ORF">Ato02nite_065490</name>
</gene>
<name>A0A919TH11_9ACTN</name>
<accession>A0A919TH11</accession>
<dbReference type="Gene3D" id="3.40.50.150">
    <property type="entry name" value="Vaccinia Virus protein VP39"/>
    <property type="match status" value="1"/>
</dbReference>
<comment type="caution">
    <text evidence="1">The sequence shown here is derived from an EMBL/GenBank/DDBJ whole genome shotgun (WGS) entry which is preliminary data.</text>
</comment>
<proteinExistence type="predicted"/>
<evidence type="ECO:0000313" key="2">
    <source>
        <dbReference type="Proteomes" id="UP000677082"/>
    </source>
</evidence>
<keyword evidence="2" id="KW-1185">Reference proteome</keyword>
<dbReference type="PIRSF" id="PIRSF017393">
    <property type="entry name" value="MTase_SAV2177"/>
    <property type="match status" value="1"/>
</dbReference>
<evidence type="ECO:0000313" key="1">
    <source>
        <dbReference type="EMBL" id="GIM94756.1"/>
    </source>
</evidence>
<dbReference type="EMBL" id="BOQN01000085">
    <property type="protein sequence ID" value="GIM94756.1"/>
    <property type="molecule type" value="Genomic_DNA"/>
</dbReference>
<dbReference type="InterPro" id="IPR006764">
    <property type="entry name" value="SAM_dep_MeTrfase_SAV2177_type"/>
</dbReference>
<protein>
    <recommendedName>
        <fullName evidence="3">SAM-dependent methyltransferase</fullName>
    </recommendedName>
</protein>
<dbReference type="SUPFAM" id="SSF53335">
    <property type="entry name" value="S-adenosyl-L-methionine-dependent methyltransferases"/>
    <property type="match status" value="1"/>
</dbReference>
<dbReference type="AlphaFoldDB" id="A0A919TH11"/>
<reference evidence="1 2" key="1">
    <citation type="submission" date="2021-03" db="EMBL/GenBank/DDBJ databases">
        <title>Whole genome shotgun sequence of Actinoplanes toevensis NBRC 105298.</title>
        <authorList>
            <person name="Komaki H."/>
            <person name="Tamura T."/>
        </authorList>
    </citation>
    <scope>NUCLEOTIDE SEQUENCE [LARGE SCALE GENOMIC DNA]</scope>
    <source>
        <strain evidence="1 2">NBRC 105298</strain>
    </source>
</reference>
<sequence length="265" mass="28942">MSSSELNTGLPHSARIYDHLLGGKDNFEADRDAAAFITADWPHLAISMRANRNYMARQARFIAAELGIRQFLDIGAGLPTAPNLHEVVQDVDPSSRVMYVDNDPIVLVHARALLTGAAEGRTAYLDADLHDPSTIIGSTEFRQTFDLSRPVALSLIAILQFIVDDDRVHHIIDTLMEPLPPGSVLALSTVTADSAPDEVNKGVAAYLARGINEKARDLAECQDLFRGLDLIDPGVVLVNHWRPDEAARAVPDEHVHMYGGVAVKR</sequence>